<feature type="compositionally biased region" description="Low complexity" evidence="1">
    <location>
        <begin position="136"/>
        <end position="148"/>
    </location>
</feature>
<dbReference type="EMBL" id="DF849761">
    <property type="protein sequence ID" value="GAT58655.1"/>
    <property type="molecule type" value="Genomic_DNA"/>
</dbReference>
<evidence type="ECO:0000256" key="2">
    <source>
        <dbReference type="SAM" id="SignalP"/>
    </source>
</evidence>
<gene>
    <name evidence="3" type="ORF">MCHLO_15062</name>
</gene>
<keyword evidence="2" id="KW-0732">Signal</keyword>
<evidence type="ECO:0000313" key="3">
    <source>
        <dbReference type="EMBL" id="GAT58655.1"/>
    </source>
</evidence>
<evidence type="ECO:0000313" key="4">
    <source>
        <dbReference type="Proteomes" id="UP000815677"/>
    </source>
</evidence>
<evidence type="ECO:0000256" key="1">
    <source>
        <dbReference type="SAM" id="MobiDB-lite"/>
    </source>
</evidence>
<feature type="chain" id="PRO_5045314291" evidence="2">
    <location>
        <begin position="24"/>
        <end position="291"/>
    </location>
</feature>
<organism evidence="3 4">
    <name type="scientific">Mycena chlorophos</name>
    <name type="common">Agaric fungus</name>
    <name type="synonym">Agaricus chlorophos</name>
    <dbReference type="NCBI Taxonomy" id="658473"/>
    <lineage>
        <taxon>Eukaryota</taxon>
        <taxon>Fungi</taxon>
        <taxon>Dikarya</taxon>
        <taxon>Basidiomycota</taxon>
        <taxon>Agaricomycotina</taxon>
        <taxon>Agaricomycetes</taxon>
        <taxon>Agaricomycetidae</taxon>
        <taxon>Agaricales</taxon>
        <taxon>Marasmiineae</taxon>
        <taxon>Mycenaceae</taxon>
        <taxon>Mycena</taxon>
    </lineage>
</organism>
<accession>A0ABQ0M5L4</accession>
<feature type="signal peptide" evidence="2">
    <location>
        <begin position="1"/>
        <end position="23"/>
    </location>
</feature>
<reference evidence="3" key="1">
    <citation type="submission" date="2014-09" db="EMBL/GenBank/DDBJ databases">
        <title>Genome sequence of the luminous mushroom Mycena chlorophos for searching fungal bioluminescence genes.</title>
        <authorList>
            <person name="Tanaka Y."/>
            <person name="Kasuga D."/>
            <person name="Oba Y."/>
            <person name="Hase S."/>
            <person name="Sato K."/>
            <person name="Oba Y."/>
            <person name="Sakakibara Y."/>
        </authorList>
    </citation>
    <scope>NUCLEOTIDE SEQUENCE</scope>
</reference>
<protein>
    <submittedName>
        <fullName evidence="3">Uncharacterized protein</fullName>
    </submittedName>
</protein>
<proteinExistence type="predicted"/>
<feature type="region of interest" description="Disordered" evidence="1">
    <location>
        <begin position="127"/>
        <end position="148"/>
    </location>
</feature>
<name>A0ABQ0M5L4_MYCCL</name>
<sequence length="291" mass="31503">MPASTRSCSLLSYFFARFFAATSDPVLPLSTFDAVCVADENQNLVSASPRTSVVSECTLKASLLTSSPAASPQLLLTPIAIQLNSPQLRPSLLESPQQQQQPAGLGKRRGFKGAPLALATPEIDKRSSFLSTATKSPSTPRVPSTPRTPLQAVTNLIRTPTPLKSPVPPKSPVRPEIPISPELQQIYWAADPFSVLSESYYDSEVCGPVPFSSLARIDGYYIRKHGAFSEAMDSACTTTPKLWATFVYEAMVYNFQPPQAPRRKKVPRKNFKAVSGKENVGGIAVEGCRST</sequence>
<dbReference type="Proteomes" id="UP000815677">
    <property type="component" value="Unassembled WGS sequence"/>
</dbReference>
<keyword evidence="4" id="KW-1185">Reference proteome</keyword>